<dbReference type="CDD" id="cd09272">
    <property type="entry name" value="RNase_HI_RT_Ty1"/>
    <property type="match status" value="1"/>
</dbReference>
<reference evidence="1 2" key="1">
    <citation type="submission" date="2015-08" db="EMBL/GenBank/DDBJ databases">
        <title>Next Generation Sequencing and Analysis of the Genome of Puccinia sorghi L Schw, the Causal Agent of Maize Common Rust.</title>
        <authorList>
            <person name="Rochi L."/>
            <person name="Burguener G."/>
            <person name="Darino M."/>
            <person name="Turjanski A."/>
            <person name="Kreff E."/>
            <person name="Dieguez M.J."/>
            <person name="Sacco F."/>
        </authorList>
    </citation>
    <scope>NUCLEOTIDE SEQUENCE [LARGE SCALE GENOMIC DNA]</scope>
    <source>
        <strain evidence="1 2">RO10H11247</strain>
    </source>
</reference>
<dbReference type="OrthoDB" id="3344688at2759"/>
<name>A0A0L6UCM3_9BASI</name>
<dbReference type="VEuPathDB" id="FungiDB:VP01_8009g1"/>
<organism evidence="1 2">
    <name type="scientific">Puccinia sorghi</name>
    <dbReference type="NCBI Taxonomy" id="27349"/>
    <lineage>
        <taxon>Eukaryota</taxon>
        <taxon>Fungi</taxon>
        <taxon>Dikarya</taxon>
        <taxon>Basidiomycota</taxon>
        <taxon>Pucciniomycotina</taxon>
        <taxon>Pucciniomycetes</taxon>
        <taxon>Pucciniales</taxon>
        <taxon>Pucciniaceae</taxon>
        <taxon>Puccinia</taxon>
    </lineage>
</organism>
<feature type="non-terminal residue" evidence="1">
    <location>
        <position position="1"/>
    </location>
</feature>
<evidence type="ECO:0000313" key="1">
    <source>
        <dbReference type="EMBL" id="KNZ45555.1"/>
    </source>
</evidence>
<protein>
    <submittedName>
        <fullName evidence="1">Uncharacterized protein</fullName>
    </submittedName>
</protein>
<dbReference type="AlphaFoldDB" id="A0A0L6UCM3"/>
<gene>
    <name evidence="1" type="ORF">VP01_8009g1</name>
</gene>
<comment type="caution">
    <text evidence="1">The sequence shown here is derived from an EMBL/GenBank/DDBJ whole genome shotgun (WGS) entry which is preliminary data.</text>
</comment>
<accession>A0A0L6UCM3</accession>
<proteinExistence type="predicted"/>
<dbReference type="EMBL" id="LAVV01013505">
    <property type="protein sequence ID" value="KNZ45555.1"/>
    <property type="molecule type" value="Genomic_DNA"/>
</dbReference>
<keyword evidence="2" id="KW-1185">Reference proteome</keyword>
<dbReference type="Proteomes" id="UP000037035">
    <property type="component" value="Unassembled WGS sequence"/>
</dbReference>
<evidence type="ECO:0000313" key="2">
    <source>
        <dbReference type="Proteomes" id="UP000037035"/>
    </source>
</evidence>
<sequence length="105" mass="12267">NQWIEYLIEELYNKELRPTRFQIDNKGLIDKINNFGSNSKTKHLDIKAKWLRDLKNNNEICVKLISSEEMVAEALTKPLNQDSLKRLREKRFLVTVLFSSRGGGC</sequence>